<dbReference type="InterPro" id="IPR000836">
    <property type="entry name" value="PRTase_dom"/>
</dbReference>
<gene>
    <name evidence="4" type="primary">gfcR</name>
    <name evidence="6" type="ORF">N5910_06415</name>
</gene>
<dbReference type="EMBL" id="CP104550">
    <property type="protein sequence ID" value="UXH31174.1"/>
    <property type="molecule type" value="Genomic_DNA"/>
</dbReference>
<protein>
    <recommendedName>
        <fullName evidence="4">Transcriptional regulator GfcR</fullName>
    </recommendedName>
</protein>
<dbReference type="HAMAP" id="MF_01214">
    <property type="entry name" value="GfcR"/>
    <property type="match status" value="1"/>
</dbReference>
<dbReference type="GO" id="GO:0006222">
    <property type="term" value="P:UMP biosynthetic process"/>
    <property type="evidence" value="ECO:0007669"/>
    <property type="project" value="TreeGrafter"/>
</dbReference>
<dbReference type="NCBIfam" id="NF002620">
    <property type="entry name" value="PRK02277.1"/>
    <property type="match status" value="1"/>
</dbReference>
<dbReference type="Proteomes" id="UP001065373">
    <property type="component" value="Chromosome"/>
</dbReference>
<dbReference type="PANTHER" id="PTHR19278">
    <property type="entry name" value="OROTATE PHOSPHORIBOSYLTRANSFERASE"/>
    <property type="match status" value="1"/>
</dbReference>
<evidence type="ECO:0000256" key="4">
    <source>
        <dbReference type="HAMAP-Rule" id="MF_01214"/>
    </source>
</evidence>
<keyword evidence="3 4" id="KW-0804">Transcription</keyword>
<dbReference type="GO" id="GO:0003677">
    <property type="term" value="F:DNA binding"/>
    <property type="evidence" value="ECO:0007669"/>
    <property type="project" value="UniProtKB-UniRule"/>
</dbReference>
<keyword evidence="2 4" id="KW-0238">DNA-binding</keyword>
<evidence type="ECO:0000259" key="5">
    <source>
        <dbReference type="Pfam" id="PF00156"/>
    </source>
</evidence>
<dbReference type="GO" id="GO:0004588">
    <property type="term" value="F:orotate phosphoribosyltransferase activity"/>
    <property type="evidence" value="ECO:0007669"/>
    <property type="project" value="TreeGrafter"/>
</dbReference>
<proteinExistence type="inferred from homology"/>
<dbReference type="PANTHER" id="PTHR19278:SF41">
    <property type="entry name" value="PYRE-LIKE PROTEIN"/>
    <property type="match status" value="1"/>
</dbReference>
<evidence type="ECO:0000256" key="3">
    <source>
        <dbReference type="ARBA" id="ARBA00023163"/>
    </source>
</evidence>
<dbReference type="GO" id="GO:0019856">
    <property type="term" value="P:pyrimidine nucleobase biosynthetic process"/>
    <property type="evidence" value="ECO:0007669"/>
    <property type="project" value="TreeGrafter"/>
</dbReference>
<dbReference type="RefSeq" id="WP_074359189.1">
    <property type="nucleotide sequence ID" value="NZ_CP104550.1"/>
</dbReference>
<dbReference type="Pfam" id="PF00156">
    <property type="entry name" value="Pribosyltran"/>
    <property type="match status" value="1"/>
</dbReference>
<dbReference type="Gene3D" id="3.40.50.2020">
    <property type="match status" value="1"/>
</dbReference>
<dbReference type="GO" id="GO:0010468">
    <property type="term" value="P:regulation of gene expression"/>
    <property type="evidence" value="ECO:0007669"/>
    <property type="project" value="UniProtKB-UniRule"/>
</dbReference>
<name>A0A9E7UFZ3_METWO</name>
<organism evidence="6">
    <name type="scientific">Methanothermobacter wolfeii</name>
    <name type="common">Methanobacterium wolfei</name>
    <dbReference type="NCBI Taxonomy" id="145261"/>
    <lineage>
        <taxon>Archaea</taxon>
        <taxon>Methanobacteriati</taxon>
        <taxon>Methanobacteriota</taxon>
        <taxon>Methanomada group</taxon>
        <taxon>Methanobacteria</taxon>
        <taxon>Methanobacteriales</taxon>
        <taxon>Methanobacteriaceae</taxon>
        <taxon>Methanothermobacter</taxon>
    </lineage>
</organism>
<keyword evidence="6" id="KW-0808">Transferase</keyword>
<dbReference type="AlphaFoldDB" id="A0A9E7UFZ3"/>
<evidence type="ECO:0000256" key="1">
    <source>
        <dbReference type="ARBA" id="ARBA00023015"/>
    </source>
</evidence>
<dbReference type="KEGG" id="mwo:MWSIV6_1250"/>
<feature type="domain" description="Phosphoribosyltransferase" evidence="5">
    <location>
        <begin position="84"/>
        <end position="182"/>
    </location>
</feature>
<dbReference type="GeneID" id="75106869"/>
<sequence>MENELIKKAQELRNRGFTTGEIADELNVSKDTARWLTLQTTTSMSKKEAPMDFAINWESLGGSSSRMRYVSAAMADMALKYGVADVVLGIAISGVPFATLMADVMGVETGLETSLAVFHPVKHRKDEEAEGAISSNFARVKGKRVVVVDDVITSGRTIREAVEVLKSQGATPVAVTVLIDKKGISEVAGVPVESLIRVRRLG</sequence>
<accession>A0A9E7UFZ3</accession>
<comment type="similarity">
    <text evidence="4">Belongs to the purine/pyrimidine phosphoribosyltransferase family. GfcR subfamily.</text>
</comment>
<comment type="domain">
    <text evidence="4">Contains an N-terminal DNA-binding winged helix-turn-helix domain and a C-terminal regulatory domain (or effector binding domain) resembling phosphoribosyltransferase (PRT) domain.</text>
</comment>
<dbReference type="SUPFAM" id="SSF53271">
    <property type="entry name" value="PRTase-like"/>
    <property type="match status" value="1"/>
</dbReference>
<dbReference type="InterPro" id="IPR022854">
    <property type="entry name" value="GfcR-like"/>
</dbReference>
<evidence type="ECO:0000313" key="6">
    <source>
        <dbReference type="EMBL" id="UXH31174.1"/>
    </source>
</evidence>
<evidence type="ECO:0000256" key="2">
    <source>
        <dbReference type="ARBA" id="ARBA00023125"/>
    </source>
</evidence>
<reference evidence="6" key="1">
    <citation type="submission" date="2022-09" db="EMBL/GenBank/DDBJ databases">
        <title>Characterization of three MwoI isoschizomers from sequenced genome and metagenomes.</title>
        <authorList>
            <person name="Fomenkov A."/>
            <person name="Xu S.Y."/>
            <person name="Roberts R.J."/>
        </authorList>
    </citation>
    <scope>NUCLEOTIDE SEQUENCE</scope>
    <source>
        <strain evidence="6">DSM 2970</strain>
    </source>
</reference>
<dbReference type="CDD" id="cd06223">
    <property type="entry name" value="PRTases_typeI"/>
    <property type="match status" value="1"/>
</dbReference>
<dbReference type="InterPro" id="IPR029057">
    <property type="entry name" value="PRTase-like"/>
</dbReference>
<keyword evidence="6" id="KW-0328">Glycosyltransferase</keyword>
<keyword evidence="1 4" id="KW-0805">Transcription regulation</keyword>